<organism evidence="1 2">
    <name type="scientific">Candidatus Nomurabacteria bacterium GW2011_GWB1_37_5</name>
    <dbReference type="NCBI Taxonomy" id="1618742"/>
    <lineage>
        <taxon>Bacteria</taxon>
        <taxon>Candidatus Nomuraibacteriota</taxon>
    </lineage>
</organism>
<sequence length="82" mass="10076">MTQQEIRYIIEDRFLDIVDEIFEPTAEKVRLALKDKSFIDIRVSRLIKNRFDLHWERSHVDGTIYRYDNFPDIKFKKLKNFP</sequence>
<comment type="caution">
    <text evidence="1">The sequence shown here is derived from an EMBL/GenBank/DDBJ whole genome shotgun (WGS) entry which is preliminary data.</text>
</comment>
<evidence type="ECO:0000313" key="2">
    <source>
        <dbReference type="Proteomes" id="UP000033876"/>
    </source>
</evidence>
<dbReference type="AlphaFoldDB" id="A0A0G0GUD9"/>
<evidence type="ECO:0000313" key="1">
    <source>
        <dbReference type="EMBL" id="KKQ34618.1"/>
    </source>
</evidence>
<proteinExistence type="predicted"/>
<gene>
    <name evidence="1" type="ORF">US50_C0042G0007</name>
</gene>
<name>A0A0G0GUD9_9BACT</name>
<dbReference type="EMBL" id="LBTF01000042">
    <property type="protein sequence ID" value="KKQ34618.1"/>
    <property type="molecule type" value="Genomic_DNA"/>
</dbReference>
<protein>
    <submittedName>
        <fullName evidence="1">Uncharacterized protein</fullName>
    </submittedName>
</protein>
<dbReference type="Pfam" id="PF20126">
    <property type="entry name" value="TumE"/>
    <property type="match status" value="1"/>
</dbReference>
<feature type="non-terminal residue" evidence="1">
    <location>
        <position position="82"/>
    </location>
</feature>
<accession>A0A0G0GUD9</accession>
<dbReference type="Proteomes" id="UP000033876">
    <property type="component" value="Unassembled WGS sequence"/>
</dbReference>
<dbReference type="InterPro" id="IPR045397">
    <property type="entry name" value="TumE-like"/>
</dbReference>
<reference evidence="1 2" key="1">
    <citation type="journal article" date="2015" name="Nature">
        <title>rRNA introns, odd ribosomes, and small enigmatic genomes across a large radiation of phyla.</title>
        <authorList>
            <person name="Brown C.T."/>
            <person name="Hug L.A."/>
            <person name="Thomas B.C."/>
            <person name="Sharon I."/>
            <person name="Castelle C.J."/>
            <person name="Singh A."/>
            <person name="Wilkins M.J."/>
            <person name="Williams K.H."/>
            <person name="Banfield J.F."/>
        </authorList>
    </citation>
    <scope>NUCLEOTIDE SEQUENCE [LARGE SCALE GENOMIC DNA]</scope>
</reference>